<dbReference type="Proteomes" id="UP000644660">
    <property type="component" value="Unassembled WGS sequence"/>
</dbReference>
<dbReference type="RefSeq" id="XP_041405722.1">
    <property type="nucleotide sequence ID" value="XM_041549788.1"/>
</dbReference>
<evidence type="ECO:0000256" key="1">
    <source>
        <dbReference type="SAM" id="MobiDB-lite"/>
    </source>
</evidence>
<keyword evidence="3" id="KW-1185">Reference proteome</keyword>
<feature type="region of interest" description="Disordered" evidence="1">
    <location>
        <begin position="15"/>
        <end position="34"/>
    </location>
</feature>
<protein>
    <submittedName>
        <fullName evidence="2">Uncharacterized protein</fullName>
    </submittedName>
</protein>
<evidence type="ECO:0000313" key="2">
    <source>
        <dbReference type="EMBL" id="CAB4253877.1"/>
    </source>
</evidence>
<dbReference type="AlphaFoldDB" id="A0A8H2ZGU2"/>
<sequence>MLGEGQTANDYVLQNHTKNEGSQDKLSSISTTSYHPEYPPTHIFNNLSPEYPDFQYILDDESLNSCQNGILPDECPGNKLNFDSNGIGILGCGIGTTHSGNLEDSMLHTIDPEDMVESRMNELTSSEVSQNTSIRGFEGHHTPVPGCGKANPTPHAVKPWQLIPEDF</sequence>
<feature type="compositionally biased region" description="Polar residues" evidence="1">
    <location>
        <begin position="24"/>
        <end position="34"/>
    </location>
</feature>
<dbReference type="EMBL" id="CAEFZW010000003">
    <property type="protein sequence ID" value="CAB4253877.1"/>
    <property type="molecule type" value="Genomic_DNA"/>
</dbReference>
<accession>A0A8H2ZGU2</accession>
<proteinExistence type="predicted"/>
<comment type="caution">
    <text evidence="2">The sequence shown here is derived from an EMBL/GenBank/DDBJ whole genome shotgun (WGS) entry which is preliminary data.</text>
</comment>
<name>A0A8H2ZGU2_9SACH</name>
<evidence type="ECO:0000313" key="3">
    <source>
        <dbReference type="Proteomes" id="UP000644660"/>
    </source>
</evidence>
<dbReference type="GeneID" id="64856852"/>
<reference evidence="2 3" key="1">
    <citation type="submission" date="2020-05" db="EMBL/GenBank/DDBJ databases">
        <authorList>
            <person name="Casaregola S."/>
            <person name="Devillers H."/>
            <person name="Grondin C."/>
        </authorList>
    </citation>
    <scope>NUCLEOTIDE SEQUENCE [LARGE SCALE GENOMIC DNA]</scope>
    <source>
        <strain evidence="2 3">CLIB 1767</strain>
    </source>
</reference>
<organism evidence="2 3">
    <name type="scientific">Maudiozyma barnettii</name>
    <dbReference type="NCBI Taxonomy" id="61262"/>
    <lineage>
        <taxon>Eukaryota</taxon>
        <taxon>Fungi</taxon>
        <taxon>Dikarya</taxon>
        <taxon>Ascomycota</taxon>
        <taxon>Saccharomycotina</taxon>
        <taxon>Saccharomycetes</taxon>
        <taxon>Saccharomycetales</taxon>
        <taxon>Saccharomycetaceae</taxon>
        <taxon>Maudiozyma</taxon>
    </lineage>
</organism>
<gene>
    <name evidence="2" type="ORF">KABA2_03S07436</name>
</gene>
<dbReference type="OrthoDB" id="4061559at2759"/>